<protein>
    <submittedName>
        <fullName evidence="1">Uncharacterized protein</fullName>
    </submittedName>
</protein>
<evidence type="ECO:0000313" key="1">
    <source>
        <dbReference type="EMBL" id="QDV42191.1"/>
    </source>
</evidence>
<reference evidence="1 2" key="1">
    <citation type="submission" date="2019-03" db="EMBL/GenBank/DDBJ databases">
        <title>Deep-cultivation of Planctomycetes and their phenomic and genomic characterization uncovers novel biology.</title>
        <authorList>
            <person name="Wiegand S."/>
            <person name="Jogler M."/>
            <person name="Boedeker C."/>
            <person name="Pinto D."/>
            <person name="Vollmers J."/>
            <person name="Rivas-Marin E."/>
            <person name="Kohn T."/>
            <person name="Peeters S.H."/>
            <person name="Heuer A."/>
            <person name="Rast P."/>
            <person name="Oberbeckmann S."/>
            <person name="Bunk B."/>
            <person name="Jeske O."/>
            <person name="Meyerdierks A."/>
            <person name="Storesund J.E."/>
            <person name="Kallscheuer N."/>
            <person name="Luecker S."/>
            <person name="Lage O.M."/>
            <person name="Pohl T."/>
            <person name="Merkel B.J."/>
            <person name="Hornburger P."/>
            <person name="Mueller R.-W."/>
            <person name="Bruemmer F."/>
            <person name="Labrenz M."/>
            <person name="Spormann A.M."/>
            <person name="Op den Camp H."/>
            <person name="Overmann J."/>
            <person name="Amann R."/>
            <person name="Jetten M.S.M."/>
            <person name="Mascher T."/>
            <person name="Medema M.H."/>
            <person name="Devos D.P."/>
            <person name="Kaster A.-K."/>
            <person name="Ovreas L."/>
            <person name="Rohde M."/>
            <person name="Galperin M.Y."/>
            <person name="Jogler C."/>
        </authorList>
    </citation>
    <scope>NUCLEOTIDE SEQUENCE [LARGE SCALE GENOMIC DNA]</scope>
    <source>
        <strain evidence="1 2">Enr13</strain>
    </source>
</reference>
<dbReference type="KEGG" id="snep:Enr13x_20340"/>
<accession>A0A518HMW6</accession>
<proteinExistence type="predicted"/>
<dbReference type="OrthoDB" id="283556at2"/>
<dbReference type="EMBL" id="CP037423">
    <property type="protein sequence ID" value="QDV42191.1"/>
    <property type="molecule type" value="Genomic_DNA"/>
</dbReference>
<sequence>MSEESQLFHVAEESGKFEVLDPTGRSILTCRDAGSANHYAVLLNQAYKHGYKDGYRAAKSADDT</sequence>
<evidence type="ECO:0000313" key="2">
    <source>
        <dbReference type="Proteomes" id="UP000319004"/>
    </source>
</evidence>
<dbReference type="RefSeq" id="WP_145385860.1">
    <property type="nucleotide sequence ID" value="NZ_CP037423.1"/>
</dbReference>
<gene>
    <name evidence="1" type="ORF">Enr13x_20340</name>
</gene>
<keyword evidence="2" id="KW-1185">Reference proteome</keyword>
<name>A0A518HMW6_9BACT</name>
<dbReference type="AlphaFoldDB" id="A0A518HMW6"/>
<organism evidence="1 2">
    <name type="scientific">Stieleria neptunia</name>
    <dbReference type="NCBI Taxonomy" id="2527979"/>
    <lineage>
        <taxon>Bacteria</taxon>
        <taxon>Pseudomonadati</taxon>
        <taxon>Planctomycetota</taxon>
        <taxon>Planctomycetia</taxon>
        <taxon>Pirellulales</taxon>
        <taxon>Pirellulaceae</taxon>
        <taxon>Stieleria</taxon>
    </lineage>
</organism>
<dbReference type="Proteomes" id="UP000319004">
    <property type="component" value="Chromosome"/>
</dbReference>